<feature type="region of interest" description="Disordered" evidence="1">
    <location>
        <begin position="1"/>
        <end position="22"/>
    </location>
</feature>
<evidence type="ECO:0000256" key="1">
    <source>
        <dbReference type="SAM" id="MobiDB-lite"/>
    </source>
</evidence>
<feature type="compositionally biased region" description="Polar residues" evidence="1">
    <location>
        <begin position="115"/>
        <end position="142"/>
    </location>
</feature>
<dbReference type="AlphaFoldDB" id="A0A6A6GSA0"/>
<dbReference type="Proteomes" id="UP000800092">
    <property type="component" value="Unassembled WGS sequence"/>
</dbReference>
<protein>
    <submittedName>
        <fullName evidence="2">Uncharacterized protein</fullName>
    </submittedName>
</protein>
<evidence type="ECO:0000313" key="2">
    <source>
        <dbReference type="EMBL" id="KAF2228625.1"/>
    </source>
</evidence>
<dbReference type="OrthoDB" id="10667637at2759"/>
<feature type="compositionally biased region" description="Basic residues" evidence="1">
    <location>
        <begin position="1"/>
        <end position="11"/>
    </location>
</feature>
<accession>A0A6A6GSA0</accession>
<feature type="compositionally biased region" description="Basic and acidic residues" evidence="1">
    <location>
        <begin position="101"/>
        <end position="114"/>
    </location>
</feature>
<sequence>MTTVRRGSRERRKTDRAMGLSLDQQGWQQMERYRLLRGGQGEERPNPIVKEGSSEWHRLRNMNANLYNEEWERNSGFTIRESAKNEERVRRHRDGRFSPYRLDRPPTIAHRDRSTNSSSGASTIANESNQGSGSFLPESSKNYDIGRDGEVSAMDKEHVGTVSEGADEHKDVRPSRPRRKTRVGGRKPRTSPQIDRTNREEVFPQTSVNTSTTPQKPSDAPSNQNGNSYLKDPNKTVDKFNIRYFKKPKPMSFYIQQQANYTRGMSSAGSAAKISAVPSNEQIGGQLQESAAALSTKSVP</sequence>
<name>A0A6A6GSA0_VIRVR</name>
<reference evidence="2" key="1">
    <citation type="journal article" date="2020" name="Stud. Mycol.">
        <title>101 Dothideomycetes genomes: a test case for predicting lifestyles and emergence of pathogens.</title>
        <authorList>
            <person name="Haridas S."/>
            <person name="Albert R."/>
            <person name="Binder M."/>
            <person name="Bloem J."/>
            <person name="Labutti K."/>
            <person name="Salamov A."/>
            <person name="Andreopoulos B."/>
            <person name="Baker S."/>
            <person name="Barry K."/>
            <person name="Bills G."/>
            <person name="Bluhm B."/>
            <person name="Cannon C."/>
            <person name="Castanera R."/>
            <person name="Culley D."/>
            <person name="Daum C."/>
            <person name="Ezra D."/>
            <person name="Gonzalez J."/>
            <person name="Henrissat B."/>
            <person name="Kuo A."/>
            <person name="Liang C."/>
            <person name="Lipzen A."/>
            <person name="Lutzoni F."/>
            <person name="Magnuson J."/>
            <person name="Mondo S."/>
            <person name="Nolan M."/>
            <person name="Ohm R."/>
            <person name="Pangilinan J."/>
            <person name="Park H.-J."/>
            <person name="Ramirez L."/>
            <person name="Alfaro M."/>
            <person name="Sun H."/>
            <person name="Tritt A."/>
            <person name="Yoshinaga Y."/>
            <person name="Zwiers L.-H."/>
            <person name="Turgeon B."/>
            <person name="Goodwin S."/>
            <person name="Spatafora J."/>
            <person name="Crous P."/>
            <person name="Grigoriev I."/>
        </authorList>
    </citation>
    <scope>NUCLEOTIDE SEQUENCE</scope>
    <source>
        <strain evidence="2">Tuck. ex Michener</strain>
    </source>
</reference>
<proteinExistence type="predicted"/>
<feature type="compositionally biased region" description="Polar residues" evidence="1">
    <location>
        <begin position="204"/>
        <end position="228"/>
    </location>
</feature>
<feature type="compositionally biased region" description="Basic residues" evidence="1">
    <location>
        <begin position="175"/>
        <end position="189"/>
    </location>
</feature>
<feature type="region of interest" description="Disordered" evidence="1">
    <location>
        <begin position="84"/>
        <end position="147"/>
    </location>
</feature>
<dbReference type="EMBL" id="ML991905">
    <property type="protein sequence ID" value="KAF2228625.1"/>
    <property type="molecule type" value="Genomic_DNA"/>
</dbReference>
<evidence type="ECO:0000313" key="3">
    <source>
        <dbReference type="Proteomes" id="UP000800092"/>
    </source>
</evidence>
<gene>
    <name evidence="2" type="ORF">EV356DRAFT_537934</name>
</gene>
<organism evidence="2 3">
    <name type="scientific">Viridothelium virens</name>
    <name type="common">Speckled blister lichen</name>
    <name type="synonym">Trypethelium virens</name>
    <dbReference type="NCBI Taxonomy" id="1048519"/>
    <lineage>
        <taxon>Eukaryota</taxon>
        <taxon>Fungi</taxon>
        <taxon>Dikarya</taxon>
        <taxon>Ascomycota</taxon>
        <taxon>Pezizomycotina</taxon>
        <taxon>Dothideomycetes</taxon>
        <taxon>Dothideomycetes incertae sedis</taxon>
        <taxon>Trypetheliales</taxon>
        <taxon>Trypetheliaceae</taxon>
        <taxon>Viridothelium</taxon>
    </lineage>
</organism>
<keyword evidence="3" id="KW-1185">Reference proteome</keyword>
<feature type="region of interest" description="Disordered" evidence="1">
    <location>
        <begin position="159"/>
        <end position="237"/>
    </location>
</feature>